<organism evidence="2 3">
    <name type="scientific">Oryza sativa subsp. japonica</name>
    <name type="common">Rice</name>
    <dbReference type="NCBI Taxonomy" id="39947"/>
    <lineage>
        <taxon>Eukaryota</taxon>
        <taxon>Viridiplantae</taxon>
        <taxon>Streptophyta</taxon>
        <taxon>Embryophyta</taxon>
        <taxon>Tracheophyta</taxon>
        <taxon>Spermatophyta</taxon>
        <taxon>Magnoliopsida</taxon>
        <taxon>Liliopsida</taxon>
        <taxon>Poales</taxon>
        <taxon>Poaceae</taxon>
        <taxon>BOP clade</taxon>
        <taxon>Oryzoideae</taxon>
        <taxon>Oryzeae</taxon>
        <taxon>Oryzinae</taxon>
        <taxon>Oryza</taxon>
        <taxon>Oryza sativa</taxon>
    </lineage>
</organism>
<evidence type="ECO:0000313" key="3">
    <source>
        <dbReference type="Proteomes" id="UP000000763"/>
    </source>
</evidence>
<protein>
    <submittedName>
        <fullName evidence="2">OSJNBb0026E15.8 protein</fullName>
    </submittedName>
</protein>
<evidence type="ECO:0000313" key="2">
    <source>
        <dbReference type="EMBL" id="CAE03690.2"/>
    </source>
</evidence>
<reference evidence="3" key="2">
    <citation type="journal article" date="2008" name="Nucleic Acids Res.">
        <title>The rice annotation project database (RAP-DB): 2008 update.</title>
        <authorList>
            <consortium name="The rice annotation project (RAP)"/>
        </authorList>
    </citation>
    <scope>GENOME REANNOTATION</scope>
    <source>
        <strain evidence="3">cv. Nipponbare</strain>
    </source>
</reference>
<dbReference type="EMBL" id="AL607008">
    <property type="protein sequence ID" value="CAE03690.2"/>
    <property type="molecule type" value="Genomic_DNA"/>
</dbReference>
<dbReference type="AlphaFoldDB" id="Q7XPB3"/>
<proteinExistence type="predicted"/>
<evidence type="ECO:0000256" key="1">
    <source>
        <dbReference type="SAM" id="MobiDB-lite"/>
    </source>
</evidence>
<name>Q7XPB3_ORYSJ</name>
<sequence length="334" mass="34378">MASGAGMCGGGRGWWLGGVGAGGRRGCAGGGGRGWWQRLTMVQAVVAGAGGGVHAFGPPDSAAARHGSFRSGGGWLQDHCIRLQRVAAGSPDKRMTPSSHRAAAIHGSMLGWRRRRPSDPVAAGSLTSVKGRAASILKPYSRRASDKEEDNCGGRSSGGVHRELQIRWWLSSIALDPVAAVVGGGENKTRLLPPLNGSAEDGGKGSNDLGGFHLFGDAAVDGIDFSTAVGGTVGVDPAVGDARLAGAWAILETVKEVDPAVAGTTMTTDGLLQLPPLSQIRQAAGRGHLVVAARLEHGLRWGSDDGNHGSHGDVCIELPQSPTQLHDGNRRLED</sequence>
<accession>Q7XPB3</accession>
<feature type="region of interest" description="Disordered" evidence="1">
    <location>
        <begin position="311"/>
        <end position="334"/>
    </location>
</feature>
<reference evidence="3" key="1">
    <citation type="journal article" date="2005" name="Nature">
        <title>The map-based sequence of the rice genome.</title>
        <authorList>
            <consortium name="International rice genome sequencing project (IRGSP)"/>
            <person name="Matsumoto T."/>
            <person name="Wu J."/>
            <person name="Kanamori H."/>
            <person name="Katayose Y."/>
            <person name="Fujisawa M."/>
            <person name="Namiki N."/>
            <person name="Mizuno H."/>
            <person name="Yamamoto K."/>
            <person name="Antonio B.A."/>
            <person name="Baba T."/>
            <person name="Sakata K."/>
            <person name="Nagamura Y."/>
            <person name="Aoki H."/>
            <person name="Arikawa K."/>
            <person name="Arita K."/>
            <person name="Bito T."/>
            <person name="Chiden Y."/>
            <person name="Fujitsuka N."/>
            <person name="Fukunaka R."/>
            <person name="Hamada M."/>
            <person name="Harada C."/>
            <person name="Hayashi A."/>
            <person name="Hijishita S."/>
            <person name="Honda M."/>
            <person name="Hosokawa S."/>
            <person name="Ichikawa Y."/>
            <person name="Idonuma A."/>
            <person name="Iijima M."/>
            <person name="Ikeda M."/>
            <person name="Ikeno M."/>
            <person name="Ito K."/>
            <person name="Ito S."/>
            <person name="Ito T."/>
            <person name="Ito Y."/>
            <person name="Ito Y."/>
            <person name="Iwabuchi A."/>
            <person name="Kamiya K."/>
            <person name="Karasawa W."/>
            <person name="Kurita K."/>
            <person name="Katagiri S."/>
            <person name="Kikuta A."/>
            <person name="Kobayashi H."/>
            <person name="Kobayashi N."/>
            <person name="Machita K."/>
            <person name="Maehara T."/>
            <person name="Masukawa M."/>
            <person name="Mizubayashi T."/>
            <person name="Mukai Y."/>
            <person name="Nagasaki H."/>
            <person name="Nagata Y."/>
            <person name="Naito S."/>
            <person name="Nakashima M."/>
            <person name="Nakama Y."/>
            <person name="Nakamichi Y."/>
            <person name="Nakamura M."/>
            <person name="Meguro A."/>
            <person name="Negishi M."/>
            <person name="Ohta I."/>
            <person name="Ohta T."/>
            <person name="Okamoto M."/>
            <person name="Ono N."/>
            <person name="Saji S."/>
            <person name="Sakaguchi M."/>
            <person name="Sakai K."/>
            <person name="Shibata M."/>
            <person name="Shimokawa T."/>
            <person name="Song J."/>
            <person name="Takazaki Y."/>
            <person name="Terasawa K."/>
            <person name="Tsugane M."/>
            <person name="Tsuji K."/>
            <person name="Ueda S."/>
            <person name="Waki K."/>
            <person name="Yamagata H."/>
            <person name="Yamamoto M."/>
            <person name="Yamamoto S."/>
            <person name="Yamane H."/>
            <person name="Yoshiki S."/>
            <person name="Yoshihara R."/>
            <person name="Yukawa K."/>
            <person name="Zhong H."/>
            <person name="Yano M."/>
            <person name="Yuan Q."/>
            <person name="Ouyang S."/>
            <person name="Liu J."/>
            <person name="Jones K.M."/>
            <person name="Gansberger K."/>
            <person name="Moffat K."/>
            <person name="Hill J."/>
            <person name="Bera J."/>
            <person name="Fadrosh D."/>
            <person name="Jin S."/>
            <person name="Johri S."/>
            <person name="Kim M."/>
            <person name="Overton L."/>
            <person name="Reardon M."/>
            <person name="Tsitrin T."/>
            <person name="Vuong H."/>
            <person name="Weaver B."/>
            <person name="Ciecko A."/>
            <person name="Tallon L."/>
            <person name="Jackson J."/>
            <person name="Pai G."/>
            <person name="Aken S.V."/>
            <person name="Utterback T."/>
            <person name="Reidmuller S."/>
            <person name="Feldblyum T."/>
            <person name="Hsiao J."/>
            <person name="Zismann V."/>
            <person name="Iobst S."/>
            <person name="de Vazeille A.R."/>
            <person name="Buell C.R."/>
            <person name="Ying K."/>
            <person name="Li Y."/>
            <person name="Lu T."/>
            <person name="Huang Y."/>
            <person name="Zhao Q."/>
            <person name="Feng Q."/>
            <person name="Zhang L."/>
            <person name="Zhu J."/>
            <person name="Weng Q."/>
            <person name="Mu J."/>
            <person name="Lu Y."/>
            <person name="Fan D."/>
            <person name="Liu Y."/>
            <person name="Guan J."/>
            <person name="Zhang Y."/>
            <person name="Yu S."/>
            <person name="Liu X."/>
            <person name="Zhang Y."/>
            <person name="Hong G."/>
            <person name="Han B."/>
            <person name="Choisne N."/>
            <person name="Demange N."/>
            <person name="Orjeda G."/>
            <person name="Samain S."/>
            <person name="Cattolico L."/>
            <person name="Pelletier E."/>
            <person name="Couloux A."/>
            <person name="Segurens B."/>
            <person name="Wincker P."/>
            <person name="D'Hont A."/>
            <person name="Scarpelli C."/>
            <person name="Weissenbach J."/>
            <person name="Salanoubat M."/>
            <person name="Quetier F."/>
            <person name="Yu Y."/>
            <person name="Kim H.R."/>
            <person name="Rambo T."/>
            <person name="Currie J."/>
            <person name="Collura K."/>
            <person name="Luo M."/>
            <person name="Yang T."/>
            <person name="Ammiraju J.S.S."/>
            <person name="Engler F."/>
            <person name="Soderlund C."/>
            <person name="Wing R.A."/>
            <person name="Palmer L.E."/>
            <person name="de la Bastide M."/>
            <person name="Spiegel L."/>
            <person name="Nascimento L."/>
            <person name="Zutavern T."/>
            <person name="O'Shaughnessy A."/>
            <person name="Dike S."/>
            <person name="Dedhia N."/>
            <person name="Preston R."/>
            <person name="Balija V."/>
            <person name="McCombie W.R."/>
            <person name="Chow T."/>
            <person name="Chen H."/>
            <person name="Chung M."/>
            <person name="Chen C."/>
            <person name="Shaw J."/>
            <person name="Wu H."/>
            <person name="Hsiao K."/>
            <person name="Chao Y."/>
            <person name="Chu M."/>
            <person name="Cheng C."/>
            <person name="Hour A."/>
            <person name="Lee P."/>
            <person name="Lin S."/>
            <person name="Lin Y."/>
            <person name="Liou J."/>
            <person name="Liu S."/>
            <person name="Hsing Y."/>
            <person name="Raghuvanshi S."/>
            <person name="Mohanty A."/>
            <person name="Bharti A.K."/>
            <person name="Gaur A."/>
            <person name="Gupta V."/>
            <person name="Kumar D."/>
            <person name="Ravi V."/>
            <person name="Vij S."/>
            <person name="Kapur A."/>
            <person name="Khurana P."/>
            <person name="Khurana P."/>
            <person name="Khurana J.P."/>
            <person name="Tyagi A.K."/>
            <person name="Gaikwad K."/>
            <person name="Singh A."/>
            <person name="Dalal V."/>
            <person name="Srivastava S."/>
            <person name="Dixit A."/>
            <person name="Pal A.K."/>
            <person name="Ghazi I.A."/>
            <person name="Yadav M."/>
            <person name="Pandit A."/>
            <person name="Bhargava A."/>
            <person name="Sureshbabu K."/>
            <person name="Batra K."/>
            <person name="Sharma T.R."/>
            <person name="Mohapatra T."/>
            <person name="Singh N.K."/>
            <person name="Messing J."/>
            <person name="Nelson A.B."/>
            <person name="Fuks G."/>
            <person name="Kavchok S."/>
            <person name="Keizer G."/>
            <person name="Linton E."/>
            <person name="Llaca V."/>
            <person name="Song R."/>
            <person name="Tanyolac B."/>
            <person name="Young S."/>
            <person name="Ho-Il K."/>
            <person name="Hahn J.H."/>
            <person name="Sangsakoo G."/>
            <person name="Vanavichit A."/>
            <person name="de Mattos Luiz.A.T."/>
            <person name="Zimmer P.D."/>
            <person name="Malone G."/>
            <person name="Dellagostin O."/>
            <person name="de Oliveira A.C."/>
            <person name="Bevan M."/>
            <person name="Bancroft I."/>
            <person name="Minx P."/>
            <person name="Cordum H."/>
            <person name="Wilson R."/>
            <person name="Cheng Z."/>
            <person name="Jin W."/>
            <person name="Jiang J."/>
            <person name="Leong S.A."/>
            <person name="Iwama H."/>
            <person name="Gojobori T."/>
            <person name="Itoh T."/>
            <person name="Niimura Y."/>
            <person name="Fujii Y."/>
            <person name="Habara T."/>
            <person name="Sakai H."/>
            <person name="Sato Y."/>
            <person name="Wilson G."/>
            <person name="Kumar K."/>
            <person name="McCouch S."/>
            <person name="Juretic N."/>
            <person name="Hoen D."/>
            <person name="Wright S."/>
            <person name="Bruskiewich R."/>
            <person name="Bureau T."/>
            <person name="Miyao A."/>
            <person name="Hirochika H."/>
            <person name="Nishikawa T."/>
            <person name="Kadowaki K."/>
            <person name="Sugiura M."/>
            <person name="Burr B."/>
            <person name="Sasaki T."/>
        </authorList>
    </citation>
    <scope>NUCLEOTIDE SEQUENCE [LARGE SCALE GENOMIC DNA]</scope>
    <source>
        <strain evidence="3">cv. Nipponbare</strain>
    </source>
</reference>
<dbReference type="Proteomes" id="UP000000763">
    <property type="component" value="Chromosome 4"/>
</dbReference>
<feature type="compositionally biased region" description="Basic and acidic residues" evidence="1">
    <location>
        <begin position="143"/>
        <end position="152"/>
    </location>
</feature>
<feature type="region of interest" description="Disordered" evidence="1">
    <location>
        <begin position="139"/>
        <end position="159"/>
    </location>
</feature>
<gene>
    <name evidence="2" type="primary">OSJNBb0026E15.8</name>
</gene>